<evidence type="ECO:0000313" key="3">
    <source>
        <dbReference type="RefSeq" id="XP_032338785.1"/>
    </source>
</evidence>
<organism evidence="2 3">
    <name type="scientific">Camelus ferus</name>
    <name type="common">Wild bactrian camel</name>
    <name type="synonym">Camelus bactrianus ferus</name>
    <dbReference type="NCBI Taxonomy" id="419612"/>
    <lineage>
        <taxon>Eukaryota</taxon>
        <taxon>Metazoa</taxon>
        <taxon>Chordata</taxon>
        <taxon>Craniata</taxon>
        <taxon>Vertebrata</taxon>
        <taxon>Euteleostomi</taxon>
        <taxon>Mammalia</taxon>
        <taxon>Eutheria</taxon>
        <taxon>Laurasiatheria</taxon>
        <taxon>Artiodactyla</taxon>
        <taxon>Tylopoda</taxon>
        <taxon>Camelidae</taxon>
        <taxon>Camelus</taxon>
    </lineage>
</organism>
<dbReference type="Proteomes" id="UP000694856">
    <property type="component" value="Chromosome 6"/>
</dbReference>
<keyword evidence="2" id="KW-1185">Reference proteome</keyword>
<feature type="compositionally biased region" description="Low complexity" evidence="1">
    <location>
        <begin position="371"/>
        <end position="390"/>
    </location>
</feature>
<dbReference type="GeneID" id="116664445"/>
<evidence type="ECO:0000313" key="2">
    <source>
        <dbReference type="Proteomes" id="UP000694856"/>
    </source>
</evidence>
<feature type="region of interest" description="Disordered" evidence="1">
    <location>
        <begin position="202"/>
        <end position="226"/>
    </location>
</feature>
<dbReference type="AlphaFoldDB" id="A0A8B8T960"/>
<feature type="compositionally biased region" description="Pro residues" evidence="1">
    <location>
        <begin position="142"/>
        <end position="152"/>
    </location>
</feature>
<accession>A0A8B8T960</accession>
<evidence type="ECO:0000256" key="1">
    <source>
        <dbReference type="SAM" id="MobiDB-lite"/>
    </source>
</evidence>
<dbReference type="KEGG" id="cfr:116664445"/>
<protein>
    <submittedName>
        <fullName evidence="3">Translation initiation factor IF-2-like</fullName>
    </submittedName>
</protein>
<reference evidence="3" key="1">
    <citation type="submission" date="2025-08" db="UniProtKB">
        <authorList>
            <consortium name="RefSeq"/>
        </authorList>
    </citation>
    <scope>IDENTIFICATION</scope>
    <source>
        <tissue evidence="3">Ear skin</tissue>
    </source>
</reference>
<dbReference type="RefSeq" id="XP_032338785.1">
    <property type="nucleotide sequence ID" value="XM_032482894.1"/>
</dbReference>
<name>A0A8B8T960_CAMFR</name>
<feature type="region of interest" description="Disordered" evidence="1">
    <location>
        <begin position="131"/>
        <end position="169"/>
    </location>
</feature>
<sequence>MADWQDKKEPGSMITYLNLYATYVFHTLVASIQAQFLLDLVGFHGIRQVLLVGEDEDYGVPHLPVIDNAVQLLAGLVDAVAVGAVHYEDQTLCPGVVMPPERPDLVLAAHIPDVELDIFILDSTFPIASEEPGPGAFRCPGSPLPATPPPPRNRNEASQSRGRPCGLRGSRLLGAEARARRSLGHHRPPNSMTPLVSAAGALSLRPESRRPAEARPGPELPFPPAGAARAPLPFPLLCLLLTPPRESAALRPGPRPASTALTTDPGHPRGSAAPAPSQVIDPRGNSMRRLRRHREGEGSYCCSSRGKRRPRGPAFPAQPRRLPPAAAPSAGSLRPPPPPPSSAAAAAGKGAEETASLPLPTTQAQRRPTVRTRATSVRRAARAPSVGAPRAEGRGYGGSEGAQQTAPRR</sequence>
<gene>
    <name evidence="3" type="primary">LOC116664445</name>
</gene>
<proteinExistence type="predicted"/>
<feature type="region of interest" description="Disordered" evidence="1">
    <location>
        <begin position="247"/>
        <end position="409"/>
    </location>
</feature>